<accession>A0A5B7CL66</accession>
<proteinExistence type="predicted"/>
<gene>
    <name evidence="1" type="ORF">E2C01_002597</name>
</gene>
<protein>
    <submittedName>
        <fullName evidence="1">Uncharacterized protein</fullName>
    </submittedName>
</protein>
<evidence type="ECO:0000313" key="2">
    <source>
        <dbReference type="Proteomes" id="UP000324222"/>
    </source>
</evidence>
<name>A0A5B7CL66_PORTR</name>
<keyword evidence="2" id="KW-1185">Reference proteome</keyword>
<organism evidence="1 2">
    <name type="scientific">Portunus trituberculatus</name>
    <name type="common">Swimming crab</name>
    <name type="synonym">Neptunus trituberculatus</name>
    <dbReference type="NCBI Taxonomy" id="210409"/>
    <lineage>
        <taxon>Eukaryota</taxon>
        <taxon>Metazoa</taxon>
        <taxon>Ecdysozoa</taxon>
        <taxon>Arthropoda</taxon>
        <taxon>Crustacea</taxon>
        <taxon>Multicrustacea</taxon>
        <taxon>Malacostraca</taxon>
        <taxon>Eumalacostraca</taxon>
        <taxon>Eucarida</taxon>
        <taxon>Decapoda</taxon>
        <taxon>Pleocyemata</taxon>
        <taxon>Brachyura</taxon>
        <taxon>Eubrachyura</taxon>
        <taxon>Portunoidea</taxon>
        <taxon>Portunidae</taxon>
        <taxon>Portuninae</taxon>
        <taxon>Portunus</taxon>
    </lineage>
</organism>
<reference evidence="1 2" key="1">
    <citation type="submission" date="2019-05" db="EMBL/GenBank/DDBJ databases">
        <title>Another draft genome of Portunus trituberculatus and its Hox gene families provides insights of decapod evolution.</title>
        <authorList>
            <person name="Jeong J.-H."/>
            <person name="Song I."/>
            <person name="Kim S."/>
            <person name="Choi T."/>
            <person name="Kim D."/>
            <person name="Ryu S."/>
            <person name="Kim W."/>
        </authorList>
    </citation>
    <scope>NUCLEOTIDE SEQUENCE [LARGE SCALE GENOMIC DNA]</scope>
    <source>
        <tissue evidence="1">Muscle</tissue>
    </source>
</reference>
<dbReference type="AlphaFoldDB" id="A0A5B7CL66"/>
<sequence>MGTAGRWNSQIGDHEKKVVRKIQQVLYVVRAEWGAQLIQIMNVQRRWLHYFIWNLKKKKFGAGGNCLLPEQPLQLDPAPSPLLAQGTLPQLLYAIAISSNDVLLRVQLCVACVTTYAKARNVMVKDVRNPQTKRWATHYTSCRGTLAFGKIICRKHVESVINVVWVH</sequence>
<evidence type="ECO:0000313" key="1">
    <source>
        <dbReference type="EMBL" id="MPC09975.1"/>
    </source>
</evidence>
<dbReference type="EMBL" id="VSRR010000095">
    <property type="protein sequence ID" value="MPC09975.1"/>
    <property type="molecule type" value="Genomic_DNA"/>
</dbReference>
<comment type="caution">
    <text evidence="1">The sequence shown here is derived from an EMBL/GenBank/DDBJ whole genome shotgun (WGS) entry which is preliminary data.</text>
</comment>
<dbReference type="Proteomes" id="UP000324222">
    <property type="component" value="Unassembled WGS sequence"/>
</dbReference>